<evidence type="ECO:0000313" key="1">
    <source>
        <dbReference type="EMBL" id="AGN30207.1"/>
    </source>
</evidence>
<dbReference type="Proteomes" id="UP000201461">
    <property type="component" value="Segment"/>
</dbReference>
<protein>
    <submittedName>
        <fullName evidence="1">Uncharacterized protein</fullName>
    </submittedName>
</protein>
<organism evidence="1 2">
    <name type="scientific">Vibrio phage nt-1</name>
    <dbReference type="NCBI Taxonomy" id="115992"/>
    <lineage>
        <taxon>Viruses</taxon>
        <taxon>Duplodnaviria</taxon>
        <taxon>Heunggongvirae</taxon>
        <taxon>Uroviricota</taxon>
        <taxon>Caudoviricetes</taxon>
        <taxon>Pantevenvirales</taxon>
        <taxon>Straboviridae</taxon>
        <taxon>Mylasvirus</taxon>
        <taxon>Mylasvirus persius</taxon>
    </lineage>
</organism>
<dbReference type="EMBL" id="HQ317393">
    <property type="protein sequence ID" value="AGN30207.1"/>
    <property type="molecule type" value="Genomic_DNA"/>
</dbReference>
<name>R9TJD6_9CAUD</name>
<sequence length="156" mass="17471">MKFASILITLATTIPLIANAHIHQDWMTVHRVDVRTHEIIHTASTNSLNRLAVLTIDCGKSITLFETRKYANSPINGEVWYSLDEKPLVYVSKDLIHRDANVTTYVGNVDDAINNLKNASTLKYVLSTGDGVSYSYNFSLEGIYEAYSALGELCEW</sequence>
<gene>
    <name evidence="1" type="ORF">VPFG_00207</name>
</gene>
<proteinExistence type="predicted"/>
<accession>R9TJD6</accession>
<dbReference type="OrthoDB" id="19984at10239"/>
<dbReference type="KEGG" id="vg:15926660"/>
<dbReference type="GeneID" id="15926660"/>
<keyword evidence="2" id="KW-1185">Reference proteome</keyword>
<reference evidence="1 2" key="1">
    <citation type="journal article" date="2014" name="Genome Biol. Evol.">
        <title>Composite Conserved Promoter-Terminator Motifs (PeSLs) that Mediate Modular Shuffling in the Diverse T4-Like Myoviruses.</title>
        <authorList>
            <person name="Comeau A.M."/>
            <person name="Arbiol C."/>
            <person name="Krisch H.M."/>
        </authorList>
    </citation>
    <scope>NUCLEOTIDE SEQUENCE [LARGE SCALE GENOMIC DNA]</scope>
</reference>
<dbReference type="RefSeq" id="YP_008125356.1">
    <property type="nucleotide sequence ID" value="NC_021529.2"/>
</dbReference>
<evidence type="ECO:0000313" key="2">
    <source>
        <dbReference type="Proteomes" id="UP000201461"/>
    </source>
</evidence>